<proteinExistence type="inferred from homology"/>
<reference evidence="9" key="1">
    <citation type="submission" date="2024-03" db="EMBL/GenBank/DDBJ databases">
        <title>WGS assembly of Saponaria officinalis var. Norfolk2.</title>
        <authorList>
            <person name="Jenkins J."/>
            <person name="Shu S."/>
            <person name="Grimwood J."/>
            <person name="Barry K."/>
            <person name="Goodstein D."/>
            <person name="Schmutz J."/>
            <person name="Leebens-Mack J."/>
            <person name="Osbourn A."/>
        </authorList>
    </citation>
    <scope>NUCLEOTIDE SEQUENCE [LARGE SCALE GENOMIC DNA]</scope>
    <source>
        <strain evidence="9">JIC</strain>
    </source>
</reference>
<dbReference type="Proteomes" id="UP001443914">
    <property type="component" value="Unassembled WGS sequence"/>
</dbReference>
<gene>
    <name evidence="9" type="ORF">RND81_08G026900</name>
</gene>
<dbReference type="PANTHER" id="PTHR33541">
    <property type="entry name" value="PROTEIN BIG GRAIN 1-LIKE A-RELATED"/>
    <property type="match status" value="1"/>
</dbReference>
<dbReference type="GO" id="GO:0005886">
    <property type="term" value="C:plasma membrane"/>
    <property type="evidence" value="ECO:0007669"/>
    <property type="project" value="UniProtKB-SubCell"/>
</dbReference>
<protein>
    <recommendedName>
        <fullName evidence="11">Protein BIG GRAIN 1-like B</fullName>
    </recommendedName>
</protein>
<evidence type="ECO:0000256" key="5">
    <source>
        <dbReference type="ARBA" id="ARBA00022475"/>
    </source>
</evidence>
<feature type="compositionally biased region" description="Low complexity" evidence="8">
    <location>
        <begin position="69"/>
        <end position="79"/>
    </location>
</feature>
<evidence type="ECO:0000313" key="10">
    <source>
        <dbReference type="Proteomes" id="UP001443914"/>
    </source>
</evidence>
<comment type="caution">
    <text evidence="9">The sequence shown here is derived from an EMBL/GenBank/DDBJ whole genome shotgun (WGS) entry which is preliminary data.</text>
</comment>
<evidence type="ECO:0000256" key="3">
    <source>
        <dbReference type="ARBA" id="ARBA00010067"/>
    </source>
</evidence>
<feature type="compositionally biased region" description="Low complexity" evidence="8">
    <location>
        <begin position="181"/>
        <end position="205"/>
    </location>
</feature>
<evidence type="ECO:0000256" key="6">
    <source>
        <dbReference type="ARBA" id="ARBA00023136"/>
    </source>
</evidence>
<keyword evidence="6" id="KW-0472">Membrane</keyword>
<organism evidence="9 10">
    <name type="scientific">Saponaria officinalis</name>
    <name type="common">Common soapwort</name>
    <name type="synonym">Lychnis saponaria</name>
    <dbReference type="NCBI Taxonomy" id="3572"/>
    <lineage>
        <taxon>Eukaryota</taxon>
        <taxon>Viridiplantae</taxon>
        <taxon>Streptophyta</taxon>
        <taxon>Embryophyta</taxon>
        <taxon>Tracheophyta</taxon>
        <taxon>Spermatophyta</taxon>
        <taxon>Magnoliopsida</taxon>
        <taxon>eudicotyledons</taxon>
        <taxon>Gunneridae</taxon>
        <taxon>Pentapetalae</taxon>
        <taxon>Caryophyllales</taxon>
        <taxon>Caryophyllaceae</taxon>
        <taxon>Caryophylleae</taxon>
        <taxon>Saponaria</taxon>
    </lineage>
</organism>
<evidence type="ECO:0000313" key="9">
    <source>
        <dbReference type="EMBL" id="KAK9697281.1"/>
    </source>
</evidence>
<comment type="function">
    <text evidence="1">Involved in auxin transport. Regulator of the auxin signaling pathway.</text>
</comment>
<dbReference type="GO" id="GO:0009734">
    <property type="term" value="P:auxin-activated signaling pathway"/>
    <property type="evidence" value="ECO:0007669"/>
    <property type="project" value="UniProtKB-KW"/>
</dbReference>
<keyword evidence="10" id="KW-1185">Reference proteome</keyword>
<feature type="compositionally biased region" description="Basic residues" evidence="8">
    <location>
        <begin position="99"/>
        <end position="109"/>
    </location>
</feature>
<dbReference type="AlphaFoldDB" id="A0AAW1J349"/>
<sequence>MSTYENNITTPTTTMTIPFHNNVTHKRRAKTPSFSSILLDAIYRSIDDTYTDTDSSSSQHNHTPKTVSTTTTTTDNNNDVMYDHDHDDNARGHGYVQSSKHRRTKVRSHSHLETMELRHAIMIDSLIEQQPPPPPQPQPQQQQTCSNKNNNTSNNNSNHGCYRKIRNNTDDSNMKFTRQKSVPSRSSNIPSSSSTSSTLSCFTQSKNRTDMTPKREASSRIFNKTKLKALKIYSDLKKSKQHQHHQPISPGARIAAFLNSIFRNSAGTTPRRPPINLSPTAACSSTPCLTAKSKRSVKYNHITDEYDDENLIITPKIVSDDHQQQQQQQQRKWRREKEIDALMTTMKRNRSNNDYRYKEVLKIEMNSDEEMMNVEDEDEDDGESCASSSDLFELENFSSIGVSRFNQELPVYGTTKLKNLIS</sequence>
<keyword evidence="7" id="KW-0927">Auxin signaling pathway</keyword>
<evidence type="ECO:0000256" key="7">
    <source>
        <dbReference type="ARBA" id="ARBA00023294"/>
    </source>
</evidence>
<comment type="similarity">
    <text evidence="3">Belongs to the BIG GRAIN 1 (BG1) plant protein family.</text>
</comment>
<dbReference type="PANTHER" id="PTHR33541:SF28">
    <property type="entry name" value="PROTEIN BIG GRAIN 1-LIKE A"/>
    <property type="match status" value="1"/>
</dbReference>
<evidence type="ECO:0000256" key="2">
    <source>
        <dbReference type="ARBA" id="ARBA00004236"/>
    </source>
</evidence>
<keyword evidence="4" id="KW-0813">Transport</keyword>
<feature type="compositionally biased region" description="Low complexity" evidence="8">
    <location>
        <begin position="139"/>
        <end position="158"/>
    </location>
</feature>
<feature type="compositionally biased region" description="Basic and acidic residues" evidence="8">
    <location>
        <begin position="81"/>
        <end position="91"/>
    </location>
</feature>
<evidence type="ECO:0008006" key="11">
    <source>
        <dbReference type="Google" id="ProtNLM"/>
    </source>
</evidence>
<dbReference type="InterPro" id="IPR039621">
    <property type="entry name" value="BG1-like"/>
</dbReference>
<evidence type="ECO:0000256" key="1">
    <source>
        <dbReference type="ARBA" id="ARBA00002281"/>
    </source>
</evidence>
<feature type="compositionally biased region" description="Basic and acidic residues" evidence="8">
    <location>
        <begin position="207"/>
        <end position="218"/>
    </location>
</feature>
<feature type="region of interest" description="Disordered" evidence="8">
    <location>
        <begin position="127"/>
        <end position="220"/>
    </location>
</feature>
<comment type="subcellular location">
    <subcellularLocation>
        <location evidence="2">Cell membrane</location>
    </subcellularLocation>
</comment>
<accession>A0AAW1J349</accession>
<feature type="region of interest" description="Disordered" evidence="8">
    <location>
        <begin position="50"/>
        <end position="112"/>
    </location>
</feature>
<feature type="compositionally biased region" description="Polar residues" evidence="8">
    <location>
        <begin position="59"/>
        <end position="68"/>
    </location>
</feature>
<evidence type="ECO:0000256" key="4">
    <source>
        <dbReference type="ARBA" id="ARBA00022448"/>
    </source>
</evidence>
<evidence type="ECO:0000256" key="8">
    <source>
        <dbReference type="SAM" id="MobiDB-lite"/>
    </source>
</evidence>
<keyword evidence="5" id="KW-1003">Cell membrane</keyword>
<name>A0AAW1J349_SAPOF</name>
<dbReference type="EMBL" id="JBDFQZ010000008">
    <property type="protein sequence ID" value="KAK9697281.1"/>
    <property type="molecule type" value="Genomic_DNA"/>
</dbReference>